<protein>
    <recommendedName>
        <fullName evidence="3">LysR family transcriptional regulator</fullName>
    </recommendedName>
</protein>
<comment type="caution">
    <text evidence="1">The sequence shown here is derived from an EMBL/GenBank/DDBJ whole genome shotgun (WGS) entry which is preliminary data.</text>
</comment>
<name>A0A941ALM1_9ACTN</name>
<dbReference type="RefSeq" id="WP_210158678.1">
    <property type="nucleotide sequence ID" value="NZ_JAFCNB010000019.1"/>
</dbReference>
<dbReference type="InterPro" id="IPR036390">
    <property type="entry name" value="WH_DNA-bd_sf"/>
</dbReference>
<organism evidence="1 2">
    <name type="scientific">Microbispora oryzae</name>
    <dbReference type="NCBI Taxonomy" id="2806554"/>
    <lineage>
        <taxon>Bacteria</taxon>
        <taxon>Bacillati</taxon>
        <taxon>Actinomycetota</taxon>
        <taxon>Actinomycetes</taxon>
        <taxon>Streptosporangiales</taxon>
        <taxon>Streptosporangiaceae</taxon>
        <taxon>Microbispora</taxon>
    </lineage>
</organism>
<proteinExistence type="predicted"/>
<accession>A0A941ALM1</accession>
<evidence type="ECO:0000313" key="1">
    <source>
        <dbReference type="EMBL" id="MBP2707412.1"/>
    </source>
</evidence>
<sequence>MRLALHHHGTVGATLFDRRSPRIALTAAGARLLPYAETMLSIAAAAQKDVGETVTAA</sequence>
<dbReference type="SUPFAM" id="SSF46785">
    <property type="entry name" value="Winged helix' DNA-binding domain"/>
    <property type="match status" value="1"/>
</dbReference>
<dbReference type="InterPro" id="IPR036388">
    <property type="entry name" value="WH-like_DNA-bd_sf"/>
</dbReference>
<dbReference type="Proteomes" id="UP000674234">
    <property type="component" value="Unassembled WGS sequence"/>
</dbReference>
<evidence type="ECO:0000313" key="2">
    <source>
        <dbReference type="Proteomes" id="UP000674234"/>
    </source>
</evidence>
<reference evidence="1" key="1">
    <citation type="submission" date="2021-02" db="EMBL/GenBank/DDBJ databases">
        <title>Draft genome sequence of Microbispora sp. RL4-1S isolated from rice leaves in Thailand.</title>
        <authorList>
            <person name="Muangham S."/>
            <person name="Duangmal K."/>
        </authorList>
    </citation>
    <scope>NUCLEOTIDE SEQUENCE</scope>
    <source>
        <strain evidence="1">RL4-1S</strain>
    </source>
</reference>
<gene>
    <name evidence="1" type="ORF">JOL79_26865</name>
</gene>
<evidence type="ECO:0008006" key="3">
    <source>
        <dbReference type="Google" id="ProtNLM"/>
    </source>
</evidence>
<keyword evidence="2" id="KW-1185">Reference proteome</keyword>
<dbReference type="Gene3D" id="1.10.10.10">
    <property type="entry name" value="Winged helix-like DNA-binding domain superfamily/Winged helix DNA-binding domain"/>
    <property type="match status" value="1"/>
</dbReference>
<dbReference type="AlphaFoldDB" id="A0A941ALM1"/>
<dbReference type="EMBL" id="JAFCNB010000019">
    <property type="protein sequence ID" value="MBP2707412.1"/>
    <property type="molecule type" value="Genomic_DNA"/>
</dbReference>